<accession>A0A9P7AFU3</accession>
<evidence type="ECO:0000259" key="2">
    <source>
        <dbReference type="Pfam" id="PF18803"/>
    </source>
</evidence>
<sequence length="1209" mass="136941">MSDTQMLTREQRNMLKQFLPGFKLVRSGSVEEQDMFWENIFTQWFTAWPERAVHYSGAPQEQDLSDLQQVLLKFAIQCRQRIKSFIYANTIGRETRLVSSTLNDFFKVKKLVSVDAAMMAYSVSIIHCDISLVVLNNLLGFSHSAYVKFNVLTPRQAVLAMSQSGRTGCPSKRPKLVRHTLLDPNQPSNHVDRHRIFSLQRSGQVGLRTSYIPTSLPEKEDKDIPARTLPTGADPTAHTDNDPWNETEYFDPACEVDDAFGVPEVPTAEKRRRRTAGDNPMSLWLPERQTYVNEFIRLEGRSQGADTQCKCGSHDAVFRCQDCFSVELTCRSCAVGSHLNSPLHRIKEWRDGFFHPVSLKSMGLRIQLGHPPGTTCRNPRPAFGDNFVIIDIHVIHLVGLDFCGCEHEVSHFKQLLRARLFPSTVTDPRTAATFAVLESFHILLFESKISAYEFFHGLARRTDNTGITPIRDCYSVFLRIVYQWKNIKALKRSGCGHNPAGVDATQNGDLAVLCPACPHPGKNLPDDWKNSPEQWKFGLFLAIDANFRLKRRMVSSDIRDPGLSQGWGYFVEEKEYKCYLRANGETVQEKSSCVSHNTVNMADTKSEKGLAATGVGTVDCARHDMKLANGVGDLQKGEKYLNMDYLVFSALARFSTLSTINFSYDIACQWHKKLWDRLPMLPSHLQFDRDGKTINYFVPKFHLAVHIEICQTQFSFNWTPGVGRTDGEAPERSWANINRVASSTKEMGPGARRDTLNDHFSDWNWKKVTGLGKVMLRKITEAVVVEKEHRLALWELEGSINESETGAASLAAWRTEIEIWEKDHSQRNPFQSRVDAMTQAAVRLKLAQRDAKELEDGSAISLHAEVTCSVLISTGIDLEDAQRRLRVDSSALGQHSTDIQRTKILTRRNALQRRLDAWTDIQRLYMPAVPNLRTSASLPTHANGDNSGCPVPDLTSGKAEDFQLLLPSEICDIVPCDKTLLGTEWSLRLAQANDALNDCCSQIRLRRQLYQFKVQHLRGQGPNTCARKTLDTVEERLTLSHAKYVSAREALVSLARHLDRIGWEHKLQPLKKAHLRPIGDFSQQTQGTAIMSWIWLTQGISSDDTEGMQESLRVEWCKARARRNRWSEEIQLLLEEMQHILPEYQEGLIAYARRQAHIRRGLVAAFAEHWKRVPHLVASNSDTDPCTDDFDEGISLDAPPCEYIEGPDE</sequence>
<feature type="region of interest" description="Disordered" evidence="1">
    <location>
        <begin position="215"/>
        <end position="241"/>
    </location>
</feature>
<evidence type="ECO:0000313" key="4">
    <source>
        <dbReference type="Proteomes" id="UP000719766"/>
    </source>
</evidence>
<feature type="domain" description="CxC2-like cysteine cluster KDZ transposase-associated" evidence="2">
    <location>
        <begin position="359"/>
        <end position="466"/>
    </location>
</feature>
<protein>
    <recommendedName>
        <fullName evidence="2">CxC2-like cysteine cluster KDZ transposase-associated domain-containing protein</fullName>
    </recommendedName>
</protein>
<dbReference type="PANTHER" id="PTHR33096">
    <property type="entry name" value="CXC2 DOMAIN-CONTAINING PROTEIN"/>
    <property type="match status" value="1"/>
</dbReference>
<reference evidence="3" key="1">
    <citation type="journal article" date="2020" name="New Phytol.">
        <title>Comparative genomics reveals dynamic genome evolution in host specialist ectomycorrhizal fungi.</title>
        <authorList>
            <person name="Lofgren L.A."/>
            <person name="Nguyen N.H."/>
            <person name="Vilgalys R."/>
            <person name="Ruytinx J."/>
            <person name="Liao H.L."/>
            <person name="Branco S."/>
            <person name="Kuo A."/>
            <person name="LaButti K."/>
            <person name="Lipzen A."/>
            <person name="Andreopoulos W."/>
            <person name="Pangilinan J."/>
            <person name="Riley R."/>
            <person name="Hundley H."/>
            <person name="Na H."/>
            <person name="Barry K."/>
            <person name="Grigoriev I.V."/>
            <person name="Stajich J.E."/>
            <person name="Kennedy P.G."/>
        </authorList>
    </citation>
    <scope>NUCLEOTIDE SEQUENCE</scope>
    <source>
        <strain evidence="3">S12</strain>
    </source>
</reference>
<dbReference type="OrthoDB" id="3261436at2759"/>
<comment type="caution">
    <text evidence="3">The sequence shown here is derived from an EMBL/GenBank/DDBJ whole genome shotgun (WGS) entry which is preliminary data.</text>
</comment>
<dbReference type="Pfam" id="PF18758">
    <property type="entry name" value="KDZ"/>
    <property type="match status" value="1"/>
</dbReference>
<dbReference type="GeneID" id="64601167"/>
<dbReference type="PANTHER" id="PTHR33096:SF1">
    <property type="entry name" value="CXC1-LIKE CYSTEINE CLUSTER ASSOCIATED WITH KDZ TRANSPOSASES DOMAIN-CONTAINING PROTEIN"/>
    <property type="match status" value="1"/>
</dbReference>
<gene>
    <name evidence="3" type="ORF">HD556DRAFT_1448273</name>
</gene>
<evidence type="ECO:0000313" key="3">
    <source>
        <dbReference type="EMBL" id="KAG1787942.1"/>
    </source>
</evidence>
<keyword evidence="4" id="KW-1185">Reference proteome</keyword>
<proteinExistence type="predicted"/>
<evidence type="ECO:0000256" key="1">
    <source>
        <dbReference type="SAM" id="MobiDB-lite"/>
    </source>
</evidence>
<dbReference type="Proteomes" id="UP000719766">
    <property type="component" value="Unassembled WGS sequence"/>
</dbReference>
<dbReference type="RefSeq" id="XP_041155236.1">
    <property type="nucleotide sequence ID" value="XM_041307403.1"/>
</dbReference>
<dbReference type="InterPro" id="IPR040521">
    <property type="entry name" value="KDZ"/>
</dbReference>
<name>A0A9P7AFU3_9AGAM</name>
<dbReference type="EMBL" id="JABBWE010000073">
    <property type="protein sequence ID" value="KAG1787942.1"/>
    <property type="molecule type" value="Genomic_DNA"/>
</dbReference>
<organism evidence="3 4">
    <name type="scientific">Suillus plorans</name>
    <dbReference type="NCBI Taxonomy" id="116603"/>
    <lineage>
        <taxon>Eukaryota</taxon>
        <taxon>Fungi</taxon>
        <taxon>Dikarya</taxon>
        <taxon>Basidiomycota</taxon>
        <taxon>Agaricomycotina</taxon>
        <taxon>Agaricomycetes</taxon>
        <taxon>Agaricomycetidae</taxon>
        <taxon>Boletales</taxon>
        <taxon>Suillineae</taxon>
        <taxon>Suillaceae</taxon>
        <taxon>Suillus</taxon>
    </lineage>
</organism>
<dbReference type="AlphaFoldDB" id="A0A9P7AFU3"/>
<dbReference type="Pfam" id="PF18803">
    <property type="entry name" value="CxC2"/>
    <property type="match status" value="1"/>
</dbReference>
<dbReference type="InterPro" id="IPR041457">
    <property type="entry name" value="CxC2_KDZ-assoc"/>
</dbReference>